<dbReference type="OMA" id="RATQEND"/>
<dbReference type="InterPro" id="IPR052630">
    <property type="entry name" value="TTC17"/>
</dbReference>
<dbReference type="GO" id="GO:0030041">
    <property type="term" value="P:actin filament polymerization"/>
    <property type="evidence" value="ECO:0000318"/>
    <property type="project" value="GO_Central"/>
</dbReference>
<feature type="coiled-coil region" evidence="2">
    <location>
        <begin position="656"/>
        <end position="686"/>
    </location>
</feature>
<dbReference type="PANTHER" id="PTHR16091:SF1">
    <property type="entry name" value="TETRATRICOPEPTIDE REPEAT PROTEIN 17"/>
    <property type="match status" value="1"/>
</dbReference>
<dbReference type="Gene3D" id="1.25.40.10">
    <property type="entry name" value="Tetratricopeptide repeat domain"/>
    <property type="match status" value="2"/>
</dbReference>
<dbReference type="KEGG" id="tad:TRIADDRAFT_51483"/>
<protein>
    <submittedName>
        <fullName evidence="3">Uncharacterized protein</fullName>
    </submittedName>
</protein>
<accession>B3RJB9</accession>
<dbReference type="PROSITE" id="PS50005">
    <property type="entry name" value="TPR"/>
    <property type="match status" value="1"/>
</dbReference>
<dbReference type="RefSeq" id="XP_002107708.1">
    <property type="nucleotide sequence ID" value="XM_002107672.1"/>
</dbReference>
<dbReference type="SMART" id="SM00028">
    <property type="entry name" value="TPR"/>
    <property type="match status" value="4"/>
</dbReference>
<dbReference type="InParanoid" id="B3RJB9"/>
<gene>
    <name evidence="3" type="ORF">TRIADDRAFT_51483</name>
</gene>
<dbReference type="InterPro" id="IPR011990">
    <property type="entry name" value="TPR-like_helical_dom_sf"/>
</dbReference>
<name>B3RJB9_TRIAD</name>
<dbReference type="FunFam" id="1.25.40.10:FF:002832">
    <property type="entry name" value="Tetratricopeptide repeat protein 17"/>
    <property type="match status" value="1"/>
</dbReference>
<dbReference type="GO" id="GO:0015629">
    <property type="term" value="C:actin cytoskeleton"/>
    <property type="evidence" value="ECO:0000318"/>
    <property type="project" value="GO_Central"/>
</dbReference>
<evidence type="ECO:0000313" key="3">
    <source>
        <dbReference type="EMBL" id="EDV28506.1"/>
    </source>
</evidence>
<dbReference type="Proteomes" id="UP000009022">
    <property type="component" value="Unassembled WGS sequence"/>
</dbReference>
<dbReference type="InterPro" id="IPR019734">
    <property type="entry name" value="TPR_rpt"/>
</dbReference>
<keyword evidence="2" id="KW-0175">Coiled coil</keyword>
<dbReference type="eggNOG" id="KOG4507">
    <property type="taxonomic scope" value="Eukaryota"/>
</dbReference>
<dbReference type="HOGENOM" id="CLU_008510_2_0_1"/>
<feature type="repeat" description="TPR" evidence="1">
    <location>
        <begin position="226"/>
        <end position="259"/>
    </location>
</feature>
<dbReference type="GeneID" id="6749718"/>
<dbReference type="EMBL" id="DS985241">
    <property type="protein sequence ID" value="EDV28506.1"/>
    <property type="molecule type" value="Genomic_DNA"/>
</dbReference>
<dbReference type="AlphaFoldDB" id="B3RJB9"/>
<evidence type="ECO:0000256" key="1">
    <source>
        <dbReference type="PROSITE-ProRule" id="PRU00339"/>
    </source>
</evidence>
<dbReference type="OrthoDB" id="2115703at2759"/>
<organism evidence="3 4">
    <name type="scientific">Trichoplax adhaerens</name>
    <name type="common">Trichoplax reptans</name>
    <dbReference type="NCBI Taxonomy" id="10228"/>
    <lineage>
        <taxon>Eukaryota</taxon>
        <taxon>Metazoa</taxon>
        <taxon>Placozoa</taxon>
        <taxon>Uniplacotomia</taxon>
        <taxon>Trichoplacea</taxon>
        <taxon>Trichoplacidae</taxon>
        <taxon>Trichoplax</taxon>
    </lineage>
</organism>
<dbReference type="PANTHER" id="PTHR16091">
    <property type="entry name" value="TTC17 PROTEIN"/>
    <property type="match status" value="1"/>
</dbReference>
<reference evidence="3 4" key="1">
    <citation type="journal article" date="2008" name="Nature">
        <title>The Trichoplax genome and the nature of placozoans.</title>
        <authorList>
            <person name="Srivastava M."/>
            <person name="Begovic E."/>
            <person name="Chapman J."/>
            <person name="Putnam N.H."/>
            <person name="Hellsten U."/>
            <person name="Kawashima T."/>
            <person name="Kuo A."/>
            <person name="Mitros T."/>
            <person name="Salamov A."/>
            <person name="Carpenter M.L."/>
            <person name="Signorovitch A.Y."/>
            <person name="Moreno M.A."/>
            <person name="Kamm K."/>
            <person name="Grimwood J."/>
            <person name="Schmutz J."/>
            <person name="Shapiro H."/>
            <person name="Grigoriev I.V."/>
            <person name="Buss L.W."/>
            <person name="Schierwater B."/>
            <person name="Dellaporta S.L."/>
            <person name="Rokhsar D.S."/>
        </authorList>
    </citation>
    <scope>NUCLEOTIDE SEQUENCE [LARGE SCALE GENOMIC DNA]</scope>
    <source>
        <strain evidence="3 4">Grell-BS-1999</strain>
    </source>
</reference>
<keyword evidence="1" id="KW-0802">TPR repeat</keyword>
<dbReference type="STRING" id="10228.B3RJB9"/>
<dbReference type="CTD" id="6749718"/>
<proteinExistence type="predicted"/>
<dbReference type="SUPFAM" id="SSF48452">
    <property type="entry name" value="TPR-like"/>
    <property type="match status" value="2"/>
</dbReference>
<evidence type="ECO:0000256" key="2">
    <source>
        <dbReference type="SAM" id="Coils"/>
    </source>
</evidence>
<keyword evidence="4" id="KW-1185">Reference proteome</keyword>
<dbReference type="GO" id="GO:0005737">
    <property type="term" value="C:cytoplasm"/>
    <property type="evidence" value="ECO:0000318"/>
    <property type="project" value="GO_Central"/>
</dbReference>
<dbReference type="PhylomeDB" id="B3RJB9"/>
<evidence type="ECO:0000313" key="4">
    <source>
        <dbReference type="Proteomes" id="UP000009022"/>
    </source>
</evidence>
<sequence length="689" mass="79489">MARPDCLPKFLEQTVAMKDILLLKSKLAYDQRNKLIGNKLRSTDRDCLRAENSNLSGKKRWLHRAILTLKYKGINIEDYLQEIEVLPDDSESPTCSDDFPFRLDLSYDHLLGVAQRFSLKGTPEMQIFSLYRLKNESLDTWGYRIHEGLKQNSSSWVLLNLAAFYWRMIGNAGNEIECLRRSLFYTPVKYYDVPLAALGTVLHKHGYIQDASMLFEKAIHFAHNTSLLHFMLANAKAANEEYQEATIHYTNAIKLQPEFEAAKKLLSAAKCEMNIIKLLYAMSSNSTNPFKQMNTREALKEIRSREANVIQNTMHDSIQDVNQKRFNGYKKYIKYGRKCMANGEELFICNPKLTTTVPNFNRFIFEDEQEDDLYSINFEPQLKLLDMTCQELATLDINRIINQQTPLPLLPIRKQITSRLYYRNIDHVPADQRPLCHTVTKLDHSMRTFEHLDGINNRKLLRKHNKKQLIMKWFHDVVYAPAVVDDASIERWLTYIMTMEETSWLVYDIAAMYWIAEGNHTNAIECFRLSLHFASNEYATGPLIGLAYTLLLNGYIENAITVAKAALSAEIHTQSLQYIGRSVLGLSLLAAHQLSPAIEQFKEAISNATVKTYLEGLIKYITCKLEISPIINSDKDIEKCRATQENDAKENIISTIQETDRQLKIQTQLLQELKQGEKKLQELIKKSKE</sequence>